<keyword evidence="2" id="KW-1185">Reference proteome</keyword>
<name>A0ABV7MX54_9HYPH</name>
<accession>A0ABV7MX54</accession>
<dbReference type="RefSeq" id="WP_378984641.1">
    <property type="nucleotide sequence ID" value="NZ_JBHRVD010000001.1"/>
</dbReference>
<dbReference type="EMBL" id="JBHRVD010000001">
    <property type="protein sequence ID" value="MFC3326083.1"/>
    <property type="molecule type" value="Genomic_DNA"/>
</dbReference>
<protein>
    <recommendedName>
        <fullName evidence="3">NERD domain-containing protein</fullName>
    </recommendedName>
</protein>
<evidence type="ECO:0000313" key="2">
    <source>
        <dbReference type="Proteomes" id="UP001595648"/>
    </source>
</evidence>
<evidence type="ECO:0008006" key="3">
    <source>
        <dbReference type="Google" id="ProtNLM"/>
    </source>
</evidence>
<proteinExistence type="predicted"/>
<organism evidence="1 2">
    <name type="scientific">Mesorhizobium cantuariense</name>
    <dbReference type="NCBI Taxonomy" id="1300275"/>
    <lineage>
        <taxon>Bacteria</taxon>
        <taxon>Pseudomonadati</taxon>
        <taxon>Pseudomonadota</taxon>
        <taxon>Alphaproteobacteria</taxon>
        <taxon>Hyphomicrobiales</taxon>
        <taxon>Phyllobacteriaceae</taxon>
        <taxon>Mesorhizobium</taxon>
    </lineage>
</organism>
<evidence type="ECO:0000313" key="1">
    <source>
        <dbReference type="EMBL" id="MFC3326083.1"/>
    </source>
</evidence>
<gene>
    <name evidence="1" type="ORF">ACFOJ9_30630</name>
</gene>
<comment type="caution">
    <text evidence="1">The sequence shown here is derived from an EMBL/GenBank/DDBJ whole genome shotgun (WGS) entry which is preliminary data.</text>
</comment>
<reference evidence="2" key="1">
    <citation type="journal article" date="2019" name="Int. J. Syst. Evol. Microbiol.">
        <title>The Global Catalogue of Microorganisms (GCM) 10K type strain sequencing project: providing services to taxonomists for standard genome sequencing and annotation.</title>
        <authorList>
            <consortium name="The Broad Institute Genomics Platform"/>
            <consortium name="The Broad Institute Genome Sequencing Center for Infectious Disease"/>
            <person name="Wu L."/>
            <person name="Ma J."/>
        </authorList>
    </citation>
    <scope>NUCLEOTIDE SEQUENCE [LARGE SCALE GENOMIC DNA]</scope>
    <source>
        <strain evidence="2">ICMP 19515</strain>
    </source>
</reference>
<sequence>MRVAINELDLDFENRGDAVGDADQERTYTMRIAVVRIIKLAMQAHPRFEAPTLTFQRDLVYSLPALSLINKVGTIEHGRRVAQSVAAKAGRIERQQDCFRIVLAANLIDLELHERELDQYHVRRQREIFARGYEALVDVQVGDEVRSLLTALVYPFHTHFIGYEADPTLDLYFFGHAYNEIQISKGFDTFHFSTTFGNMTFQHYQLAAMFIVSVGMKHRAYVQALMEKVPTIRIEDILTVSVNTDSFLEGLREFINQAGEKFEGHVSVTEEGIQTIFDVLSVSRRNLALLDRPGAPVPPLIQCSDQHVIRPLAGATADNVMLFLLNSLQHNFPTDYDRAQRAREGVMQRAVERVLRTVLPELEYRGNIKLRRGRKILTDIDLVLAEQRTGRVILIQLKHQDPYGDDLATKQARTGRLNQQVGDWLCKVRSWLAAVGTSELRATLRLPSSVNRPTVSLLVLTRHYAHSLRPVVGGDDAAFSNWTQLVTAVARLRELKGPAAAIDDLIKELRSLSVPEEEDYLPEPPSDWTVGDLHFTIEQERG</sequence>
<dbReference type="Proteomes" id="UP001595648">
    <property type="component" value="Unassembled WGS sequence"/>
</dbReference>